<feature type="chain" id="PRO_5002082030" description="Heat-labile enterotoxin IIA, A chain" evidence="2">
    <location>
        <begin position="17"/>
        <end position="494"/>
    </location>
</feature>
<accession>A0A0B2XFX8</accession>
<reference evidence="3 4" key="1">
    <citation type="journal article" date="2011" name="PLoS Genet.">
        <title>Genome sequencing and comparative transcriptomics of the model entomopathogenic fungi Metarhizium anisopliae and M. acridum.</title>
        <authorList>
            <person name="Gao Q."/>
            <person name="Jin K."/>
            <person name="Ying S.H."/>
            <person name="Zhang Y."/>
            <person name="Xiao G."/>
            <person name="Shang Y."/>
            <person name="Duan Z."/>
            <person name="Hu X."/>
            <person name="Xie X.Q."/>
            <person name="Zhou G."/>
            <person name="Peng G."/>
            <person name="Luo Z."/>
            <person name="Huang W."/>
            <person name="Wang B."/>
            <person name="Fang W."/>
            <person name="Wang S."/>
            <person name="Zhong Y."/>
            <person name="Ma L.J."/>
            <person name="St Leger R.J."/>
            <person name="Zhao G.P."/>
            <person name="Pei Y."/>
            <person name="Feng M.G."/>
            <person name="Xia Y."/>
            <person name="Wang C."/>
        </authorList>
    </citation>
    <scope>NUCLEOTIDE SEQUENCE [LARGE SCALE GENOMIC DNA]</scope>
    <source>
        <strain evidence="4">ARSEF 23 / ATCC MYA-3075</strain>
    </source>
</reference>
<comment type="caution">
    <text evidence="3">The sequence shown here is derived from an EMBL/GenBank/DDBJ whole genome shotgun (WGS) entry which is preliminary data.</text>
</comment>
<dbReference type="KEGG" id="maj:MAA_11461"/>
<proteinExistence type="predicted"/>
<dbReference type="EMBL" id="ADNJ02000008">
    <property type="protein sequence ID" value="KHO10924.1"/>
    <property type="molecule type" value="Genomic_DNA"/>
</dbReference>
<evidence type="ECO:0008006" key="5">
    <source>
        <dbReference type="Google" id="ProtNLM"/>
    </source>
</evidence>
<feature type="compositionally biased region" description="Basic and acidic residues" evidence="1">
    <location>
        <begin position="78"/>
        <end position="89"/>
    </location>
</feature>
<dbReference type="HOGENOM" id="CLU_552173_0_0_1"/>
<dbReference type="AlphaFoldDB" id="A0A0B2XFX8"/>
<dbReference type="PROSITE" id="PS51257">
    <property type="entry name" value="PROKAR_LIPOPROTEIN"/>
    <property type="match status" value="1"/>
</dbReference>
<dbReference type="OrthoDB" id="4940285at2759"/>
<organism evidence="3 4">
    <name type="scientific">Metarhizium robertsii (strain ARSEF 23 / ATCC MYA-3075)</name>
    <name type="common">Metarhizium anisopliae (strain ARSEF 23)</name>
    <dbReference type="NCBI Taxonomy" id="655844"/>
    <lineage>
        <taxon>Eukaryota</taxon>
        <taxon>Fungi</taxon>
        <taxon>Dikarya</taxon>
        <taxon>Ascomycota</taxon>
        <taxon>Pezizomycotina</taxon>
        <taxon>Sordariomycetes</taxon>
        <taxon>Hypocreomycetidae</taxon>
        <taxon>Hypocreales</taxon>
        <taxon>Clavicipitaceae</taxon>
        <taxon>Metarhizium</taxon>
    </lineage>
</organism>
<name>A0A0B2XFX8_METRA</name>
<evidence type="ECO:0000256" key="2">
    <source>
        <dbReference type="SAM" id="SignalP"/>
    </source>
</evidence>
<gene>
    <name evidence="3" type="ORF">MAA_11461</name>
</gene>
<dbReference type="RefSeq" id="XP_011411757.1">
    <property type="nucleotide sequence ID" value="XM_011413455.1"/>
</dbReference>
<keyword evidence="4" id="KW-1185">Reference proteome</keyword>
<evidence type="ECO:0000313" key="4">
    <source>
        <dbReference type="Proteomes" id="UP000002498"/>
    </source>
</evidence>
<dbReference type="Proteomes" id="UP000002498">
    <property type="component" value="Unassembled WGS sequence"/>
</dbReference>
<sequence length="494" mass="54944">MKISIACLALLGLSCAELTIVGRAPQSPPYKETSPSEQIADQTVKGMKGWFGGLTPPPGGSKPPIKGMVGSVPNSPRPESKSESHRLNKDGGNVQGNIKKPNNSWSKNKLCRKRDGRCNYKSRNIRLKSGARSGGAVAFMQLAPYARNALEEVKQWDNPIGRGVKWFDDAMTNIQQAIGGEQVPEIYGNELKLKFICWVRGEQKYPNDVDKACERQRDQSQGKQRPPEPAPEWLTGLNQLLEVCYKLETDSPEDENLRIKLQGSCTELESEVHRVEHPVVITEGIPKITDVSGKCKCDAYNLPPITDSCHNTCLASYALGGWSLDLTKEKKKVAENPVVVEEIPEKIEKIPDEDLEKANPLAELSLKQKDQLGRYGDVVVEVKNETSNAHTCYDNYRSNSDKAIAISIEDCDKQYFKVQSLLRKAREIREEPDFPPGLWIFELPDIKDGRTSLQGDATKELQDILQGLTKVADQASIFQKQAERLLSDKSASVD</sequence>
<evidence type="ECO:0000256" key="1">
    <source>
        <dbReference type="SAM" id="MobiDB-lite"/>
    </source>
</evidence>
<dbReference type="GeneID" id="23632909"/>
<protein>
    <recommendedName>
        <fullName evidence="5">Heat-labile enterotoxin IIA, A chain</fullName>
    </recommendedName>
</protein>
<keyword evidence="2" id="KW-0732">Signal</keyword>
<evidence type="ECO:0000313" key="3">
    <source>
        <dbReference type="EMBL" id="KHO10924.1"/>
    </source>
</evidence>
<feature type="region of interest" description="Disordered" evidence="1">
    <location>
        <begin position="50"/>
        <end position="108"/>
    </location>
</feature>
<reference evidence="3 4" key="2">
    <citation type="journal article" date="2014" name="Proc. Natl. Acad. Sci. U.S.A.">
        <title>Trajectory and genomic determinants of fungal-pathogen speciation and host adaptation.</title>
        <authorList>
            <person name="Hu X."/>
            <person name="Xiao G."/>
            <person name="Zheng P."/>
            <person name="Shang Y."/>
            <person name="Su Y."/>
            <person name="Zhang X."/>
            <person name="Liu X."/>
            <person name="Zhan S."/>
            <person name="St Leger R.J."/>
            <person name="Wang C."/>
        </authorList>
    </citation>
    <scope>GENOME REANNOTATION</scope>
    <source>
        <strain evidence="4">ARSEF 23 / ATCC MYA-3075</strain>
    </source>
</reference>
<feature type="signal peptide" evidence="2">
    <location>
        <begin position="1"/>
        <end position="16"/>
    </location>
</feature>